<sequence length="1460" mass="165039">MDKSKHKTGKKMDKNNGKEKSPLFVSDVKNLKENLKIKEILRTVKMNSSMRLKSPQSSKTMNNKDLNDNHDCFESASQELQEHMVDDTNPSATNHNVITSTLNVDTETSDNDLQKNEGIKVTIYEVSDCTESNDSSQSNTISQNCSDSKESNINDEKTEMNNIDTKVTSSPKPTNNVATLKPRDRKLSLDQTILSRRSGLSQSELDLNLIGKSPLERKSSFFRKKMDNFLKNTTEIFKRQSQSVKSQPTQRRGSKSISLQSLNDKSYPSNGYNNDGTLQIPQDIRNSATSLSTMARSSSVASSISPEGVEQDSPSGSQTVLFASQPLGDYSSNSVNNLNEPYVQDSLLKSRAISMSSGLDAPQGRLRRKASKSNRVTWLASEGLTNYFKRVMQDEKSREVQSCHSYQDFSIIPEHASYGPATDSKGRRLSYQRAVSGEDPVLPTRYYDSSQRRKNFIPEHQVPNFELEAKLDDFTLHGVPPLHGFAAVTLPDQSLEYLHWAERPDEMHQYYAKCNLPPSEESRQAVIRELVNTEADYIRHLKSLVEVFMAAAHALQESNFMLDVDTQRLFSNIPDLYNASLEFWDATFYPMILESVETGGPLNPELMYEGFHNIDEYLQSYEIYLMDQSRAVEYLRSLSSNTEFMSYLSWCHKQKEINRLQLADMLAKPMQRITKYSLIINRIHHYTEKDTARELIISMETTVKSFVQNINRCIRQREEKDKITTLANSIDAYELEFKDEEMERCYKLYCQLDLQAPMIHIMLDVNRCMIFSGDLRFKDNINKEIDVCVFLFTDMMLICKKMPKGSPYKYKMIRPKYMLDRLHFYPKYKSGTKDVVSLIFVAVDDFHSSYHSFTLSESSKEEKNQMALKTSLLQTWDHKIKEAKISYELVIIYGQRKEGVPESAEDSLKMRRMTPEEVAIEKEAREWAAIMLHGRMTRDHEYDMMNIPEDPYQITEAILAGNIDAARRWRNPFLRRYSSTTAGSSRTSRMSSLQKSASATSRDDPQPSTSRGLYCPSDSIEIPFEKLESEDTFNDDISDDEDAESPLPSSLIPPPYVSPQISRSPVLQPPALQQPVIRTGVIHQLALQPSMIHEAIIRGPTIQEPIMPQSMMEDEIPSLMVEPLNQPPVIVEPVRVSIVEGPPLRSVAISNPVAQSTANRVYCNPRPPSEPQITQEPKSQHSITQQSVAVGIPIPIPVPFPLLPSLRGDAAVLGRDADDSKGKKGRRIHVPRAESVQSNRSAHIQHVQRSKSVQSAHSTQFVQHAERAQSAMSDYSAKSSQSERAGHRRNGRGRRGKRAASASPSTLRVIPPGDGMASMLSLPDLTVEPPTPRHPPSPQSASEQMYQTHQEQLLRNRAAAQQQHFLSPDHRGTSYPPTSPSRSNLRRGLAFSYSSKNPPLTKMRNVTSQANLLEIILPSSSRMSKSESTTPDPEMSPERRAKTIAGSVFRSGTWQAKFEG</sequence>
<dbReference type="InterPro" id="IPR040181">
    <property type="entry name" value="PKHG5/7"/>
</dbReference>
<name>A0AAJ6ZUG2_PAPXU</name>
<evidence type="ECO:0000256" key="1">
    <source>
        <dbReference type="SAM" id="MobiDB-lite"/>
    </source>
</evidence>
<feature type="compositionally biased region" description="Basic residues" evidence="1">
    <location>
        <begin position="1286"/>
        <end position="1298"/>
    </location>
</feature>
<feature type="domain" description="DH" evidence="2">
    <location>
        <begin position="522"/>
        <end position="713"/>
    </location>
</feature>
<feature type="compositionally biased region" description="Basic and acidic residues" evidence="1">
    <location>
        <begin position="10"/>
        <end position="21"/>
    </location>
</feature>
<feature type="compositionally biased region" description="Polar residues" evidence="1">
    <location>
        <begin position="1171"/>
        <end position="1185"/>
    </location>
</feature>
<protein>
    <submittedName>
        <fullName evidence="3">Uncharacterized protein LOC106126348 isoform X1</fullName>
    </submittedName>
</protein>
<feature type="compositionally biased region" description="Polar residues" evidence="1">
    <location>
        <begin position="1339"/>
        <end position="1349"/>
    </location>
</feature>
<proteinExistence type="predicted"/>
<dbReference type="Gene3D" id="1.20.900.10">
    <property type="entry name" value="Dbl homology (DH) domain"/>
    <property type="match status" value="1"/>
</dbReference>
<dbReference type="GO" id="GO:0005886">
    <property type="term" value="C:plasma membrane"/>
    <property type="evidence" value="ECO:0007669"/>
    <property type="project" value="TreeGrafter"/>
</dbReference>
<feature type="compositionally biased region" description="Low complexity" evidence="1">
    <location>
        <begin position="979"/>
        <end position="992"/>
    </location>
</feature>
<dbReference type="GO" id="GO:0005085">
    <property type="term" value="F:guanyl-nucleotide exchange factor activity"/>
    <property type="evidence" value="ECO:0007669"/>
    <property type="project" value="InterPro"/>
</dbReference>
<dbReference type="InterPro" id="IPR000219">
    <property type="entry name" value="DH_dom"/>
</dbReference>
<dbReference type="InterPro" id="IPR035899">
    <property type="entry name" value="DBL_dom_sf"/>
</dbReference>
<feature type="region of interest" description="Disordered" evidence="1">
    <location>
        <begin position="239"/>
        <end position="280"/>
    </location>
</feature>
<feature type="compositionally biased region" description="Low complexity" evidence="1">
    <location>
        <begin position="1419"/>
        <end position="1428"/>
    </location>
</feature>
<feature type="region of interest" description="Disordered" evidence="1">
    <location>
        <begin position="129"/>
        <end position="155"/>
    </location>
</feature>
<dbReference type="GO" id="GO:0007266">
    <property type="term" value="P:Rho protein signal transduction"/>
    <property type="evidence" value="ECO:0007669"/>
    <property type="project" value="TreeGrafter"/>
</dbReference>
<feature type="region of interest" description="Disordered" evidence="1">
    <location>
        <begin position="979"/>
        <end position="1017"/>
    </location>
</feature>
<dbReference type="RefSeq" id="XP_013179415.1">
    <property type="nucleotide sequence ID" value="XM_013323961.1"/>
</dbReference>
<feature type="region of interest" description="Disordered" evidence="1">
    <location>
        <begin position="1417"/>
        <end position="1446"/>
    </location>
</feature>
<feature type="region of interest" description="Disordered" evidence="1">
    <location>
        <begin position="1366"/>
        <end position="1386"/>
    </location>
</feature>
<dbReference type="SUPFAM" id="SSF48065">
    <property type="entry name" value="DBL homology domain (DH-domain)"/>
    <property type="match status" value="1"/>
</dbReference>
<evidence type="ECO:0000259" key="2">
    <source>
        <dbReference type="PROSITE" id="PS50010"/>
    </source>
</evidence>
<dbReference type="Proteomes" id="UP000694872">
    <property type="component" value="Unplaced"/>
</dbReference>
<feature type="compositionally biased region" description="Polar residues" evidence="1">
    <location>
        <begin position="1250"/>
        <end position="1262"/>
    </location>
</feature>
<organism evidence="3">
    <name type="scientific">Papilio xuthus</name>
    <name type="common">Asian swallowtail butterfly</name>
    <dbReference type="NCBI Taxonomy" id="66420"/>
    <lineage>
        <taxon>Eukaryota</taxon>
        <taxon>Metazoa</taxon>
        <taxon>Ecdysozoa</taxon>
        <taxon>Arthropoda</taxon>
        <taxon>Hexapoda</taxon>
        <taxon>Insecta</taxon>
        <taxon>Pterygota</taxon>
        <taxon>Neoptera</taxon>
        <taxon>Endopterygota</taxon>
        <taxon>Lepidoptera</taxon>
        <taxon>Glossata</taxon>
        <taxon>Ditrysia</taxon>
        <taxon>Papilionoidea</taxon>
        <taxon>Papilionidae</taxon>
        <taxon>Papilioninae</taxon>
        <taxon>Papilio</taxon>
    </lineage>
</organism>
<dbReference type="PANTHER" id="PTHR13217:SF11">
    <property type="entry name" value="PLECKSTRIN HOMOLOGY DOMAIN-CONTAINING FAMILY G MEMBER 5"/>
    <property type="match status" value="1"/>
</dbReference>
<feature type="compositionally biased region" description="Polar residues" evidence="1">
    <location>
        <begin position="993"/>
        <end position="1011"/>
    </location>
</feature>
<dbReference type="Pfam" id="PF00621">
    <property type="entry name" value="RhoGEF"/>
    <property type="match status" value="1"/>
</dbReference>
<dbReference type="GeneID" id="106126348"/>
<feature type="compositionally biased region" description="Pro residues" evidence="1">
    <location>
        <begin position="1329"/>
        <end position="1338"/>
    </location>
</feature>
<dbReference type="GO" id="GO:0030424">
    <property type="term" value="C:axon"/>
    <property type="evidence" value="ECO:0007669"/>
    <property type="project" value="TreeGrafter"/>
</dbReference>
<dbReference type="KEGG" id="pxu:106126348"/>
<dbReference type="GO" id="GO:0030139">
    <property type="term" value="C:endocytic vesicle"/>
    <property type="evidence" value="ECO:0007669"/>
    <property type="project" value="TreeGrafter"/>
</dbReference>
<dbReference type="PROSITE" id="PS50010">
    <property type="entry name" value="DH_2"/>
    <property type="match status" value="1"/>
</dbReference>
<feature type="region of interest" description="Disordered" evidence="1">
    <location>
        <begin position="1165"/>
        <end position="1185"/>
    </location>
</feature>
<accession>A0AAJ6ZUG2</accession>
<dbReference type="InterPro" id="IPR011993">
    <property type="entry name" value="PH-like_dom_sf"/>
</dbReference>
<reference evidence="3" key="1">
    <citation type="submission" date="2025-08" db="UniProtKB">
        <authorList>
            <consortium name="RefSeq"/>
        </authorList>
    </citation>
    <scope>IDENTIFICATION</scope>
</reference>
<dbReference type="Gene3D" id="2.30.29.30">
    <property type="entry name" value="Pleckstrin-homology domain (PH domain)/Phosphotyrosine-binding domain (PTB)"/>
    <property type="match status" value="1"/>
</dbReference>
<dbReference type="CDD" id="cd00160">
    <property type="entry name" value="RhoGEF"/>
    <property type="match status" value="1"/>
</dbReference>
<feature type="compositionally biased region" description="Polar residues" evidence="1">
    <location>
        <begin position="1270"/>
        <end position="1283"/>
    </location>
</feature>
<dbReference type="SMART" id="SM00325">
    <property type="entry name" value="RhoGEF"/>
    <property type="match status" value="1"/>
</dbReference>
<feature type="compositionally biased region" description="Polar residues" evidence="1">
    <location>
        <begin position="129"/>
        <end position="146"/>
    </location>
</feature>
<dbReference type="PANTHER" id="PTHR13217">
    <property type="entry name" value="PLECKSTRIN HOMOLOGY DOMAIN-CONTAINING FAMILY G MEMBER 7"/>
    <property type="match status" value="1"/>
</dbReference>
<feature type="region of interest" description="Disordered" evidence="1">
    <location>
        <begin position="1032"/>
        <end position="1055"/>
    </location>
</feature>
<feature type="region of interest" description="Disordered" evidence="1">
    <location>
        <begin position="1"/>
        <end position="25"/>
    </location>
</feature>
<dbReference type="GO" id="GO:0043542">
    <property type="term" value="P:endothelial cell migration"/>
    <property type="evidence" value="ECO:0007669"/>
    <property type="project" value="TreeGrafter"/>
</dbReference>
<feature type="compositionally biased region" description="Acidic residues" evidence="1">
    <location>
        <begin position="1032"/>
        <end position="1044"/>
    </location>
</feature>
<dbReference type="SUPFAM" id="SSF50729">
    <property type="entry name" value="PH domain-like"/>
    <property type="match status" value="1"/>
</dbReference>
<evidence type="ECO:0000313" key="3">
    <source>
        <dbReference type="RefSeq" id="XP_013179415.1"/>
    </source>
</evidence>
<feature type="region of interest" description="Disordered" evidence="1">
    <location>
        <begin position="1214"/>
        <end position="1349"/>
    </location>
</feature>
<gene>
    <name evidence="3" type="primary">LOC106126348</name>
</gene>